<reference evidence="1 2" key="1">
    <citation type="journal article" date="2013" name="BMC Genomics">
        <title>Reconstruction of the lipid metabolism for the microalga Monoraphidium neglectum from its genome sequence reveals characteristics suitable for biofuel production.</title>
        <authorList>
            <person name="Bogen C."/>
            <person name="Al-Dilaimi A."/>
            <person name="Albersmeier A."/>
            <person name="Wichmann J."/>
            <person name="Grundmann M."/>
            <person name="Rupp O."/>
            <person name="Lauersen K.J."/>
            <person name="Blifernez-Klassen O."/>
            <person name="Kalinowski J."/>
            <person name="Goesmann A."/>
            <person name="Mussgnug J.H."/>
            <person name="Kruse O."/>
        </authorList>
    </citation>
    <scope>NUCLEOTIDE SEQUENCE [LARGE SCALE GENOMIC DNA]</scope>
    <source>
        <strain evidence="1 2">SAG 48.87</strain>
    </source>
</reference>
<name>A0A0D2LZ95_9CHLO</name>
<gene>
    <name evidence="1" type="ORF">MNEG_11261</name>
</gene>
<sequence length="134" mass="13978">MSLCMQLATSKVLPLSPGGSRGFKPAYTFLQGKVQFTTTFSKTVAKSPVSGSFGINGTDLSLFSVKSATSCNLNLKKDKASGVANFNLLCRNWRLPPAVGGQPDLVSTIAFKQATGKGAVSIQATGALTSARIF</sequence>
<evidence type="ECO:0000313" key="2">
    <source>
        <dbReference type="Proteomes" id="UP000054498"/>
    </source>
</evidence>
<dbReference type="EMBL" id="KK102881">
    <property type="protein sequence ID" value="KIY96699.1"/>
    <property type="molecule type" value="Genomic_DNA"/>
</dbReference>
<keyword evidence="2" id="KW-1185">Reference proteome</keyword>
<dbReference type="KEGG" id="mng:MNEG_11261"/>
<dbReference type="AlphaFoldDB" id="A0A0D2LZ95"/>
<accession>A0A0D2LZ95</accession>
<protein>
    <submittedName>
        <fullName evidence="1">Uncharacterized protein</fullName>
    </submittedName>
</protein>
<evidence type="ECO:0000313" key="1">
    <source>
        <dbReference type="EMBL" id="KIY96699.1"/>
    </source>
</evidence>
<dbReference type="Proteomes" id="UP000054498">
    <property type="component" value="Unassembled WGS sequence"/>
</dbReference>
<proteinExistence type="predicted"/>
<organism evidence="1 2">
    <name type="scientific">Monoraphidium neglectum</name>
    <dbReference type="NCBI Taxonomy" id="145388"/>
    <lineage>
        <taxon>Eukaryota</taxon>
        <taxon>Viridiplantae</taxon>
        <taxon>Chlorophyta</taxon>
        <taxon>core chlorophytes</taxon>
        <taxon>Chlorophyceae</taxon>
        <taxon>CS clade</taxon>
        <taxon>Sphaeropleales</taxon>
        <taxon>Selenastraceae</taxon>
        <taxon>Monoraphidium</taxon>
    </lineage>
</organism>
<dbReference type="GeneID" id="25728506"/>
<dbReference type="RefSeq" id="XP_013895719.1">
    <property type="nucleotide sequence ID" value="XM_014040265.1"/>
</dbReference>